<organism evidence="1 2">
    <name type="scientific">Mycoplasmoides gallisepticum</name>
    <name type="common">Mycoplasma gallisepticum</name>
    <dbReference type="NCBI Taxonomy" id="2096"/>
    <lineage>
        <taxon>Bacteria</taxon>
        <taxon>Bacillati</taxon>
        <taxon>Mycoplasmatota</taxon>
        <taxon>Mycoplasmoidales</taxon>
        <taxon>Mycoplasmoidaceae</taxon>
        <taxon>Mycoplasmoides</taxon>
    </lineage>
</organism>
<accession>A0A3B0PED8</accession>
<protein>
    <submittedName>
        <fullName evidence="1">Uncharacterized protein</fullName>
    </submittedName>
</protein>
<dbReference type="AlphaFoldDB" id="A0A3B0PED8"/>
<dbReference type="Proteomes" id="UP000260136">
    <property type="component" value="Chromosome"/>
</dbReference>
<dbReference type="EMBL" id="LS991952">
    <property type="protein sequence ID" value="SYV94959.1"/>
    <property type="molecule type" value="Genomic_DNA"/>
</dbReference>
<proteinExistence type="predicted"/>
<evidence type="ECO:0000313" key="2">
    <source>
        <dbReference type="Proteomes" id="UP000260136"/>
    </source>
</evidence>
<sequence>MIVPESESNELAKNKSLIATFLNLAASVNPLKSCKKRRFLFLKTSDKLSLASAVPQISSNGSVSYLNTLPFSSKIPNLKRMNLPDGVIWLLALTLTTSRLLLASK</sequence>
<reference evidence="2" key="1">
    <citation type="submission" date="2018-06" db="EMBL/GenBank/DDBJ databases">
        <authorList>
            <consortium name="Pathogen Informatics"/>
        </authorList>
    </citation>
    <scope>NUCLEOTIDE SEQUENCE [LARGE SCALE GENOMIC DNA]</scope>
    <source>
        <strain evidence="2">NCTC10115</strain>
    </source>
</reference>
<name>A0A3B0PED8_MYCGL</name>
<evidence type="ECO:0000313" key="1">
    <source>
        <dbReference type="EMBL" id="SYV94959.1"/>
    </source>
</evidence>
<gene>
    <name evidence="1" type="ORF">NCTC10115_01158</name>
</gene>